<gene>
    <name evidence="2" type="ORF">SAMN02746064_01477</name>
</gene>
<evidence type="ECO:0000259" key="1">
    <source>
        <dbReference type="Pfam" id="PF01261"/>
    </source>
</evidence>
<sequence>MKVLLNMVNHKSKLDWFKCDWTDFADFLEEQRMHGSELIFHDDYDTEKIPKEIAVGMHLKYWPTWLDFWRGDALSLESQFMGMDNAELYYGGSSPDAIIDQYKREFDTAKKLEVDYAVFHVSHVEVEHAFTWDFTYSDEEVLDCAAELVNRAAGEKYLGFDLLFENLWWPGLNFKNPDSTLEFIDKIKYPQKGFMLDIGHLMITNPDLKTLDQACDYIQNMLERNKVVLKMIKGIHLNQSLTGDYLKQSVESKLNVIRSADSYWDVLNLAREHIGNIDTHLPFINPRINEILELIDPKYLVYEFLPKDKSELKNMIKIQNKVLGR</sequence>
<protein>
    <submittedName>
        <fullName evidence="2">Xylose isomerase-like TIM barrel</fullName>
    </submittedName>
</protein>
<accession>A0A1M4XD85</accession>
<dbReference type="Gene3D" id="3.20.20.150">
    <property type="entry name" value="Divalent-metal-dependent TIM barrel enzymes"/>
    <property type="match status" value="1"/>
</dbReference>
<dbReference type="GO" id="GO:0016853">
    <property type="term" value="F:isomerase activity"/>
    <property type="evidence" value="ECO:0007669"/>
    <property type="project" value="UniProtKB-KW"/>
</dbReference>
<dbReference type="InterPro" id="IPR036237">
    <property type="entry name" value="Xyl_isomerase-like_sf"/>
</dbReference>
<dbReference type="SUPFAM" id="SSF51658">
    <property type="entry name" value="Xylose isomerase-like"/>
    <property type="match status" value="1"/>
</dbReference>
<dbReference type="Proteomes" id="UP000184251">
    <property type="component" value="Unassembled WGS sequence"/>
</dbReference>
<dbReference type="EMBL" id="FQTU01000009">
    <property type="protein sequence ID" value="SHE91385.1"/>
    <property type="molecule type" value="Genomic_DNA"/>
</dbReference>
<dbReference type="Pfam" id="PF01261">
    <property type="entry name" value="AP_endonuc_2"/>
    <property type="match status" value="1"/>
</dbReference>
<dbReference type="OrthoDB" id="6253202at2"/>
<keyword evidence="2" id="KW-0413">Isomerase</keyword>
<feature type="domain" description="Xylose isomerase-like TIM barrel" evidence="1">
    <location>
        <begin position="98"/>
        <end position="242"/>
    </location>
</feature>
<reference evidence="2 3" key="1">
    <citation type="submission" date="2016-11" db="EMBL/GenBank/DDBJ databases">
        <authorList>
            <person name="Jaros S."/>
            <person name="Januszkiewicz K."/>
            <person name="Wedrychowicz H."/>
        </authorList>
    </citation>
    <scope>NUCLEOTIDE SEQUENCE [LARGE SCALE GENOMIC DNA]</scope>
    <source>
        <strain evidence="2 3">DSM 14828</strain>
    </source>
</reference>
<proteinExistence type="predicted"/>
<name>A0A1M4XD85_9FIRM</name>
<organism evidence="2 3">
    <name type="scientific">Alkalibacter saccharofermentans DSM 14828</name>
    <dbReference type="NCBI Taxonomy" id="1120975"/>
    <lineage>
        <taxon>Bacteria</taxon>
        <taxon>Bacillati</taxon>
        <taxon>Bacillota</taxon>
        <taxon>Clostridia</taxon>
        <taxon>Eubacteriales</taxon>
        <taxon>Eubacteriaceae</taxon>
        <taxon>Alkalibacter</taxon>
    </lineage>
</organism>
<dbReference type="AlphaFoldDB" id="A0A1M4XD85"/>
<evidence type="ECO:0000313" key="3">
    <source>
        <dbReference type="Proteomes" id="UP000184251"/>
    </source>
</evidence>
<dbReference type="InterPro" id="IPR013022">
    <property type="entry name" value="Xyl_isomerase-like_TIM-brl"/>
</dbReference>
<evidence type="ECO:0000313" key="2">
    <source>
        <dbReference type="EMBL" id="SHE91385.1"/>
    </source>
</evidence>
<dbReference type="RefSeq" id="WP_073270659.1">
    <property type="nucleotide sequence ID" value="NZ_FQTU01000009.1"/>
</dbReference>
<dbReference type="STRING" id="1120975.SAMN02746064_01477"/>
<keyword evidence="3" id="KW-1185">Reference proteome</keyword>